<evidence type="ECO:0000256" key="1">
    <source>
        <dbReference type="SAM" id="MobiDB-lite"/>
    </source>
</evidence>
<organism evidence="2 3">
    <name type="scientific">Actinidia rufa</name>
    <dbReference type="NCBI Taxonomy" id="165716"/>
    <lineage>
        <taxon>Eukaryota</taxon>
        <taxon>Viridiplantae</taxon>
        <taxon>Streptophyta</taxon>
        <taxon>Embryophyta</taxon>
        <taxon>Tracheophyta</taxon>
        <taxon>Spermatophyta</taxon>
        <taxon>Magnoliopsida</taxon>
        <taxon>eudicotyledons</taxon>
        <taxon>Gunneridae</taxon>
        <taxon>Pentapetalae</taxon>
        <taxon>asterids</taxon>
        <taxon>Ericales</taxon>
        <taxon>Actinidiaceae</taxon>
        <taxon>Actinidia</taxon>
    </lineage>
</organism>
<proteinExistence type="predicted"/>
<dbReference type="AlphaFoldDB" id="A0A7J0GRR5"/>
<keyword evidence="3" id="KW-1185">Reference proteome</keyword>
<evidence type="ECO:0000313" key="2">
    <source>
        <dbReference type="EMBL" id="GFZ13324.1"/>
    </source>
</evidence>
<dbReference type="Proteomes" id="UP000585474">
    <property type="component" value="Unassembled WGS sequence"/>
</dbReference>
<evidence type="ECO:0000313" key="3">
    <source>
        <dbReference type="Proteomes" id="UP000585474"/>
    </source>
</evidence>
<sequence>MSVGRAIDEVTQGELIYVRSKVLRGNTTHSELELGRSTGMAPPYPSSGITLATWQPRQQSRRSSGDTQRSTGIPTDDTQHSDACTTWLLKVIVKLGAQLWEPNRRVSRGCLLSIFAL</sequence>
<name>A0A7J0GRR5_9ERIC</name>
<feature type="region of interest" description="Disordered" evidence="1">
    <location>
        <begin position="28"/>
        <end position="80"/>
    </location>
</feature>
<dbReference type="EMBL" id="BJWL01000023">
    <property type="protein sequence ID" value="GFZ13324.1"/>
    <property type="molecule type" value="Genomic_DNA"/>
</dbReference>
<accession>A0A7J0GRR5</accession>
<protein>
    <submittedName>
        <fullName evidence="2">Uncharacterized protein</fullName>
    </submittedName>
</protein>
<gene>
    <name evidence="2" type="ORF">Acr_23g0017090</name>
</gene>
<comment type="caution">
    <text evidence="2">The sequence shown here is derived from an EMBL/GenBank/DDBJ whole genome shotgun (WGS) entry which is preliminary data.</text>
</comment>
<feature type="compositionally biased region" description="Polar residues" evidence="1">
    <location>
        <begin position="47"/>
        <end position="73"/>
    </location>
</feature>
<reference evidence="2 3" key="1">
    <citation type="submission" date="2019-07" db="EMBL/GenBank/DDBJ databases">
        <title>De Novo Assembly of kiwifruit Actinidia rufa.</title>
        <authorList>
            <person name="Sugita-Konishi S."/>
            <person name="Sato K."/>
            <person name="Mori E."/>
            <person name="Abe Y."/>
            <person name="Kisaki G."/>
            <person name="Hamano K."/>
            <person name="Suezawa K."/>
            <person name="Otani M."/>
            <person name="Fukuda T."/>
            <person name="Manabe T."/>
            <person name="Gomi K."/>
            <person name="Tabuchi M."/>
            <person name="Akimitsu K."/>
            <person name="Kataoka I."/>
        </authorList>
    </citation>
    <scope>NUCLEOTIDE SEQUENCE [LARGE SCALE GENOMIC DNA]</scope>
    <source>
        <strain evidence="3">cv. Fuchu</strain>
    </source>
</reference>